<dbReference type="InterPro" id="IPR013822">
    <property type="entry name" value="Signal_recog_particl_SRP54_hlx"/>
</dbReference>
<dbReference type="OMA" id="HLGWIDK"/>
<feature type="region of interest" description="Disordered" evidence="8">
    <location>
        <begin position="125"/>
        <end position="182"/>
    </location>
</feature>
<dbReference type="FunFam" id="3.40.50.300:FF:000188">
    <property type="entry name" value="signal recognition particle receptor subunit alpha"/>
    <property type="match status" value="1"/>
</dbReference>
<dbReference type="Gene3D" id="3.40.50.300">
    <property type="entry name" value="P-loop containing nucleotide triphosphate hydrolases"/>
    <property type="match status" value="1"/>
</dbReference>
<dbReference type="KEGG" id="rcu:8264831"/>
<comment type="similarity">
    <text evidence="2">Belongs to the GTP-binding SRP family.</text>
</comment>
<dbReference type="PANTHER" id="PTHR43134:SF1">
    <property type="entry name" value="SIGNAL RECOGNITION PARTICLE RECEPTOR SUBUNIT ALPHA"/>
    <property type="match status" value="1"/>
</dbReference>
<dbReference type="InterPro" id="IPR011012">
    <property type="entry name" value="Longin-like_dom_sf"/>
</dbReference>
<evidence type="ECO:0000256" key="2">
    <source>
        <dbReference type="ARBA" id="ARBA00008531"/>
    </source>
</evidence>
<keyword evidence="7 10" id="KW-0675">Receptor</keyword>
<dbReference type="GO" id="GO:0003924">
    <property type="term" value="F:GTPase activity"/>
    <property type="evidence" value="ECO:0000318"/>
    <property type="project" value="GO_Central"/>
</dbReference>
<comment type="subcellular location">
    <subcellularLocation>
        <location evidence="1">Endoplasmic reticulum membrane</location>
        <topology evidence="1">Peripheral membrane protein</topology>
        <orientation evidence="1">Cytoplasmic side</orientation>
    </subcellularLocation>
</comment>
<dbReference type="FunFam" id="1.20.120.140:FF:000007">
    <property type="entry name" value="Signal recognition particle receptor subunit alpha"/>
    <property type="match status" value="1"/>
</dbReference>
<dbReference type="InterPro" id="IPR042101">
    <property type="entry name" value="SRP54_N_sf"/>
</dbReference>
<dbReference type="GO" id="GO:0006614">
    <property type="term" value="P:SRP-dependent cotranslational protein targeting to membrane"/>
    <property type="evidence" value="ECO:0007669"/>
    <property type="project" value="InterPro"/>
</dbReference>
<dbReference type="GO" id="GO:0005047">
    <property type="term" value="F:signal recognition particle binding"/>
    <property type="evidence" value="ECO:0000318"/>
    <property type="project" value="GO_Central"/>
</dbReference>
<keyword evidence="11" id="KW-1185">Reference proteome</keyword>
<evidence type="ECO:0000256" key="7">
    <source>
        <dbReference type="ARBA" id="ARBA00023170"/>
    </source>
</evidence>
<dbReference type="InParanoid" id="B9STS5"/>
<dbReference type="Gene3D" id="3.30.450.60">
    <property type="match status" value="1"/>
</dbReference>
<name>B9STS5_RICCO</name>
<evidence type="ECO:0000313" key="11">
    <source>
        <dbReference type="Proteomes" id="UP000008311"/>
    </source>
</evidence>
<feature type="compositionally biased region" description="Basic and acidic residues" evidence="8">
    <location>
        <begin position="247"/>
        <end position="260"/>
    </location>
</feature>
<dbReference type="InterPro" id="IPR036225">
    <property type="entry name" value="SRP/SRP_N"/>
</dbReference>
<dbReference type="SMART" id="SM00963">
    <property type="entry name" value="SRP54_N"/>
    <property type="match status" value="1"/>
</dbReference>
<dbReference type="Proteomes" id="UP000008311">
    <property type="component" value="Unassembled WGS sequence"/>
</dbReference>
<dbReference type="AlphaFoldDB" id="B9STS5"/>
<dbReference type="SUPFAM" id="SSF47364">
    <property type="entry name" value="Domain of the SRP/SRP receptor G-proteins"/>
    <property type="match status" value="1"/>
</dbReference>
<evidence type="ECO:0000256" key="6">
    <source>
        <dbReference type="ARBA" id="ARBA00023136"/>
    </source>
</evidence>
<evidence type="ECO:0000256" key="1">
    <source>
        <dbReference type="ARBA" id="ARBA00004397"/>
    </source>
</evidence>
<accession>B9STS5</accession>
<dbReference type="Pfam" id="PF04086">
    <property type="entry name" value="SRP-alpha_N"/>
    <property type="match status" value="1"/>
</dbReference>
<dbReference type="InterPro" id="IPR000897">
    <property type="entry name" value="SRP54_GTPase_dom"/>
</dbReference>
<evidence type="ECO:0000256" key="5">
    <source>
        <dbReference type="ARBA" id="ARBA00023134"/>
    </source>
</evidence>
<dbReference type="GO" id="GO:0005525">
    <property type="term" value="F:GTP binding"/>
    <property type="evidence" value="ECO:0007669"/>
    <property type="project" value="UniProtKB-KW"/>
</dbReference>
<keyword evidence="6" id="KW-0472">Membrane</keyword>
<feature type="region of interest" description="Disordered" evidence="8">
    <location>
        <begin position="289"/>
        <end position="308"/>
    </location>
</feature>
<dbReference type="SMART" id="SM00382">
    <property type="entry name" value="AAA"/>
    <property type="match status" value="1"/>
</dbReference>
<dbReference type="CDD" id="cd14826">
    <property type="entry name" value="SR_alpha_SRX"/>
    <property type="match status" value="1"/>
</dbReference>
<organism evidence="10 11">
    <name type="scientific">Ricinus communis</name>
    <name type="common">Castor bean</name>
    <dbReference type="NCBI Taxonomy" id="3988"/>
    <lineage>
        <taxon>Eukaryota</taxon>
        <taxon>Viridiplantae</taxon>
        <taxon>Streptophyta</taxon>
        <taxon>Embryophyta</taxon>
        <taxon>Tracheophyta</taxon>
        <taxon>Spermatophyta</taxon>
        <taxon>Magnoliopsida</taxon>
        <taxon>eudicotyledons</taxon>
        <taxon>Gunneridae</taxon>
        <taxon>Pentapetalae</taxon>
        <taxon>rosids</taxon>
        <taxon>fabids</taxon>
        <taxon>Malpighiales</taxon>
        <taxon>Euphorbiaceae</taxon>
        <taxon>Acalyphoideae</taxon>
        <taxon>Acalypheae</taxon>
        <taxon>Ricinus</taxon>
    </lineage>
</organism>
<keyword evidence="5" id="KW-0342">GTP-binding</keyword>
<dbReference type="Pfam" id="PF02881">
    <property type="entry name" value="SRP54_N"/>
    <property type="match status" value="1"/>
</dbReference>
<dbReference type="InterPro" id="IPR007222">
    <property type="entry name" value="Sig_recog_particle_rcpt_asu_N"/>
</dbReference>
<dbReference type="PROSITE" id="PS00300">
    <property type="entry name" value="SRP54"/>
    <property type="match status" value="1"/>
</dbReference>
<dbReference type="InterPro" id="IPR027417">
    <property type="entry name" value="P-loop_NTPase"/>
</dbReference>
<dbReference type="EMBL" id="EQ974134">
    <property type="protein sequence ID" value="EEF32990.1"/>
    <property type="molecule type" value="Genomic_DNA"/>
</dbReference>
<keyword evidence="3" id="KW-0547">Nucleotide-binding</keyword>
<dbReference type="FunFam" id="3.30.450.60:FF:000016">
    <property type="entry name" value="Signal recognition particle receptor subunit alpha"/>
    <property type="match status" value="1"/>
</dbReference>
<dbReference type="Gene3D" id="1.20.120.140">
    <property type="entry name" value="Signal recognition particle SRP54, nucleotide-binding domain"/>
    <property type="match status" value="1"/>
</dbReference>
<dbReference type="PANTHER" id="PTHR43134">
    <property type="entry name" value="SIGNAL RECOGNITION PARTICLE RECEPTOR SUBUNIT ALPHA"/>
    <property type="match status" value="1"/>
</dbReference>
<feature type="domain" description="SRP54-type proteins GTP-binding" evidence="9">
    <location>
        <begin position="591"/>
        <end position="604"/>
    </location>
</feature>
<dbReference type="GO" id="GO:0005789">
    <property type="term" value="C:endoplasmic reticulum membrane"/>
    <property type="evidence" value="ECO:0000318"/>
    <property type="project" value="GO_Central"/>
</dbReference>
<evidence type="ECO:0000259" key="9">
    <source>
        <dbReference type="PROSITE" id="PS00300"/>
    </source>
</evidence>
<evidence type="ECO:0000313" key="10">
    <source>
        <dbReference type="EMBL" id="EEF32990.1"/>
    </source>
</evidence>
<dbReference type="GO" id="GO:0005785">
    <property type="term" value="C:signal recognition particle receptor complex"/>
    <property type="evidence" value="ECO:0007669"/>
    <property type="project" value="InterPro"/>
</dbReference>
<feature type="region of interest" description="Disordered" evidence="8">
    <location>
        <begin position="238"/>
        <end position="265"/>
    </location>
</feature>
<reference evidence="11" key="1">
    <citation type="journal article" date="2010" name="Nat. Biotechnol.">
        <title>Draft genome sequence of the oilseed species Ricinus communis.</title>
        <authorList>
            <person name="Chan A.P."/>
            <person name="Crabtree J."/>
            <person name="Zhao Q."/>
            <person name="Lorenzi H."/>
            <person name="Orvis J."/>
            <person name="Puiu D."/>
            <person name="Melake-Berhan A."/>
            <person name="Jones K.M."/>
            <person name="Redman J."/>
            <person name="Chen G."/>
            <person name="Cahoon E.B."/>
            <person name="Gedil M."/>
            <person name="Stanke M."/>
            <person name="Haas B.J."/>
            <person name="Wortman J.R."/>
            <person name="Fraser-Liggett C.M."/>
            <person name="Ravel J."/>
            <person name="Rabinowicz P.D."/>
        </authorList>
    </citation>
    <scope>NUCLEOTIDE SEQUENCE [LARGE SCALE GENOMIC DNA]</scope>
    <source>
        <strain evidence="11">cv. Hale</strain>
    </source>
</reference>
<dbReference type="SUPFAM" id="SSF64356">
    <property type="entry name" value="SNARE-like"/>
    <property type="match status" value="1"/>
</dbReference>
<dbReference type="Pfam" id="PF00448">
    <property type="entry name" value="SRP54"/>
    <property type="match status" value="1"/>
</dbReference>
<dbReference type="FunCoup" id="B9STS5">
    <property type="interactions" value="2927"/>
</dbReference>
<dbReference type="InterPro" id="IPR003593">
    <property type="entry name" value="AAA+_ATPase"/>
</dbReference>
<feature type="compositionally biased region" description="Basic and acidic residues" evidence="8">
    <location>
        <begin position="168"/>
        <end position="177"/>
    </location>
</feature>
<evidence type="ECO:0000256" key="8">
    <source>
        <dbReference type="SAM" id="MobiDB-lite"/>
    </source>
</evidence>
<sequence length="618" mass="68015">MLEQLLIFTRGGLILWTCKELGNALKGSPIDTLIRSCLLEERSGAASYNYDAPGAAYTLKWTFHNELGLVFVAVYQRILHLLYVDELLAMVKREFSEIYDHKRLEYNDFDETFRQLRKEAEARAEELKKSKQVGKPVNDGKKQGLVRKGGFQGGNKKKIDGNDGGDDDNGKGYKLENGHSNGNLVDIEGSRSGVANANGKENASSNIAAFDVTKLQKRGKGAKKIDTVVVSKGPNVDPKKKITKKNRVWDDSPSESKLDFTDPVENGNENIEVVATDHGESMMDKEDIISSDSESEDEEVGKESKPGAKKKGWFSSMFQSIAGKANLEKSDLEPALKALKDRLMTKNVAEEIAEKLCESVAASLEGKKLASFTRISSTVQAAMEEALVRILTPKRSIDILRDVHAAKEQKKPYVVVFVGVNGVGKSTNLAKVAYWLLQHKVSVMMAACDTFRSGAVEQLRTHARRLQIPIFEKGYEKDPAIVAKEAIQEAARYGSDVVLVDTAGRMQDNEPLMRALSKLIYLNNPDLVLFVGEALVGNDAVDQLSKFNQKLADLSTSPNPRLIDGILLTKFDTIDDKVGAALSMVYISGAPVMFVGCGQSYTDLKKLNVKSIVKTLLK</sequence>
<dbReference type="eggNOG" id="KOG0781">
    <property type="taxonomic scope" value="Eukaryota"/>
</dbReference>
<dbReference type="GO" id="GO:0045047">
    <property type="term" value="P:protein targeting to ER"/>
    <property type="evidence" value="ECO:0000318"/>
    <property type="project" value="GO_Central"/>
</dbReference>
<protein>
    <submittedName>
        <fullName evidence="10">Signal recognition particle receptor alpha subunit, putative</fullName>
    </submittedName>
</protein>
<evidence type="ECO:0000256" key="4">
    <source>
        <dbReference type="ARBA" id="ARBA00022824"/>
    </source>
</evidence>
<gene>
    <name evidence="10" type="ORF">RCOM_0623540</name>
</gene>
<dbReference type="GO" id="GO:0006886">
    <property type="term" value="P:intracellular protein transport"/>
    <property type="evidence" value="ECO:0007669"/>
    <property type="project" value="InterPro"/>
</dbReference>
<dbReference type="STRING" id="3988.B9STS5"/>
<dbReference type="CDD" id="cd17876">
    <property type="entry name" value="SRalpha_C"/>
    <property type="match status" value="1"/>
</dbReference>
<dbReference type="SUPFAM" id="SSF52540">
    <property type="entry name" value="P-loop containing nucleoside triphosphate hydrolases"/>
    <property type="match status" value="1"/>
</dbReference>
<evidence type="ECO:0000256" key="3">
    <source>
        <dbReference type="ARBA" id="ARBA00022741"/>
    </source>
</evidence>
<keyword evidence="4" id="KW-0256">Endoplasmic reticulum</keyword>
<dbReference type="OrthoDB" id="1727884at2759"/>
<proteinExistence type="inferred from homology"/>
<dbReference type="SMART" id="SM00962">
    <property type="entry name" value="SRP54"/>
    <property type="match status" value="1"/>
</dbReference>